<keyword evidence="6 8" id="KW-0998">Cell outer membrane</keyword>
<dbReference type="Proteomes" id="UP000555838">
    <property type="component" value="Unassembled WGS sequence"/>
</dbReference>
<evidence type="ECO:0000256" key="5">
    <source>
        <dbReference type="ARBA" id="ARBA00023139"/>
    </source>
</evidence>
<reference evidence="10 11" key="1">
    <citation type="submission" date="2020-08" db="EMBL/GenBank/DDBJ databases">
        <title>Genomic Encyclopedia of Type Strains, Phase IV (KMG-IV): sequencing the most valuable type-strain genomes for metagenomic binning, comparative biology and taxonomic classification.</title>
        <authorList>
            <person name="Goeker M."/>
        </authorList>
    </citation>
    <scope>NUCLEOTIDE SEQUENCE [LARGE SCALE GENOMIC DNA]</scope>
    <source>
        <strain evidence="10 11">DSM 24625</strain>
    </source>
</reference>
<comment type="function">
    <text evidence="1 8">The Vlp and Vsp proteins are antigenically distinct proteins, only one vlp or vsp gene is transcriptionally active at any one time. Switching between these genes is a mechanism of host immune response evasion.</text>
</comment>
<sequence length="350" mass="34885">MIRLLLLWCCGGWLKDGQFALKNADHADHQGTVKNAKAARAAGDAADGATAIGDVVEAEANKAATGGEAASANGIAKGIKGIVVAAAKGNGTGVGDVKDAENPIDAAIGSTGDADAAAAAFTKAEMKKNDQIAAAMVLRGMAKGGQFALKSDDHTNHQGTVKNEKAARAAEAAADGGAGAIGDVVKAENNKAAAKGGDEKSVNGIAKGIKGIVDAAEKAGDEGKLKADAAAGNVNAGKLFANKKKEDADANNGGGDDKDAGKAAAAVSKVSGEQILKAIVDAANGDGAVVDDVKDAENPIAATIGSTAEQNNAAAFAKEAMKKDDQIAASLTSFIVFFLILLLYILFSFI</sequence>
<name>A0ABR6PAX8_9SPIR</name>
<evidence type="ECO:0000256" key="7">
    <source>
        <dbReference type="ARBA" id="ARBA00023288"/>
    </source>
</evidence>
<keyword evidence="7 8" id="KW-0449">Lipoprotein</keyword>
<dbReference type="Pfam" id="PF00921">
    <property type="entry name" value="Lipoprotein_2"/>
    <property type="match status" value="2"/>
</dbReference>
<keyword evidence="11" id="KW-1185">Reference proteome</keyword>
<keyword evidence="4 8" id="KW-0472">Membrane</keyword>
<comment type="caution">
    <text evidence="10">The sequence shown here is derived from an EMBL/GenBank/DDBJ whole genome shotgun (WGS) entry which is preliminary data.</text>
</comment>
<keyword evidence="9" id="KW-1133">Transmembrane helix</keyword>
<evidence type="ECO:0000256" key="1">
    <source>
        <dbReference type="ARBA" id="ARBA00003932"/>
    </source>
</evidence>
<evidence type="ECO:0000313" key="11">
    <source>
        <dbReference type="Proteomes" id="UP000555838"/>
    </source>
</evidence>
<keyword evidence="9" id="KW-0812">Transmembrane</keyword>
<keyword evidence="5 8" id="KW-0564">Palmitate</keyword>
<comment type="subcellular location">
    <subcellularLocation>
        <location evidence="2 8">Cell outer membrane</location>
        <topology evidence="2 8">Lipid-anchor</topology>
    </subcellularLocation>
</comment>
<keyword evidence="3" id="KW-0732">Signal</keyword>
<evidence type="ECO:0000256" key="6">
    <source>
        <dbReference type="ARBA" id="ARBA00023237"/>
    </source>
</evidence>
<evidence type="ECO:0000256" key="4">
    <source>
        <dbReference type="ARBA" id="ARBA00023136"/>
    </source>
</evidence>
<dbReference type="SUPFAM" id="SSF74748">
    <property type="entry name" value="Variable surface antigen VlsE"/>
    <property type="match status" value="2"/>
</dbReference>
<feature type="transmembrane region" description="Helical" evidence="9">
    <location>
        <begin position="327"/>
        <end position="347"/>
    </location>
</feature>
<dbReference type="EMBL" id="JACHFG010000005">
    <property type="protein sequence ID" value="MBB6043366.1"/>
    <property type="molecule type" value="Genomic_DNA"/>
</dbReference>
<proteinExistence type="predicted"/>
<evidence type="ECO:0000313" key="10">
    <source>
        <dbReference type="EMBL" id="MBB6043366.1"/>
    </source>
</evidence>
<dbReference type="InterPro" id="IPR000680">
    <property type="entry name" value="Borrelia_lipo"/>
</dbReference>
<evidence type="ECO:0000256" key="8">
    <source>
        <dbReference type="RuleBase" id="RU363105"/>
    </source>
</evidence>
<gene>
    <name evidence="10" type="ORF">HNP68_000988</name>
</gene>
<dbReference type="RefSeq" id="WP_221240652.1">
    <property type="nucleotide sequence ID" value="NZ_JACHFG010000005.1"/>
</dbReference>
<protein>
    <recommendedName>
        <fullName evidence="8">Variable large protein</fullName>
    </recommendedName>
</protein>
<accession>A0ABR6PAX8</accession>
<evidence type="ECO:0000256" key="2">
    <source>
        <dbReference type="ARBA" id="ARBA00004459"/>
    </source>
</evidence>
<evidence type="ECO:0000256" key="3">
    <source>
        <dbReference type="ARBA" id="ARBA00022729"/>
    </source>
</evidence>
<evidence type="ECO:0000256" key="9">
    <source>
        <dbReference type="SAM" id="Phobius"/>
    </source>
</evidence>
<organism evidence="10 11">
    <name type="scientific">Borreliella yangtzensis</name>
    <dbReference type="NCBI Taxonomy" id="683292"/>
    <lineage>
        <taxon>Bacteria</taxon>
        <taxon>Pseudomonadati</taxon>
        <taxon>Spirochaetota</taxon>
        <taxon>Spirochaetia</taxon>
        <taxon>Spirochaetales</taxon>
        <taxon>Borreliaceae</taxon>
        <taxon>Borreliella</taxon>
    </lineage>
</organism>